<proteinExistence type="predicted"/>
<evidence type="ECO:0000256" key="1">
    <source>
        <dbReference type="SAM" id="MobiDB-lite"/>
    </source>
</evidence>
<feature type="compositionally biased region" description="Gly residues" evidence="1">
    <location>
        <begin position="141"/>
        <end position="151"/>
    </location>
</feature>
<evidence type="ECO:0000313" key="2">
    <source>
        <dbReference type="EMBL" id="KAG6398345.1"/>
    </source>
</evidence>
<reference evidence="2" key="2">
    <citation type="submission" date="2020-08" db="EMBL/GenBank/DDBJ databases">
        <title>Plant Genome Project.</title>
        <authorList>
            <person name="Zhang R.-G."/>
        </authorList>
    </citation>
    <scope>NUCLEOTIDE SEQUENCE</scope>
    <source>
        <strain evidence="2">Huo1</strain>
        <tissue evidence="2">Leaf</tissue>
    </source>
</reference>
<gene>
    <name evidence="2" type="ORF">SASPL_139803</name>
</gene>
<dbReference type="PANTHER" id="PTHR33971:SF1">
    <property type="entry name" value="OS02G0743600 PROTEIN"/>
    <property type="match status" value="1"/>
</dbReference>
<comment type="caution">
    <text evidence="2">The sequence shown here is derived from an EMBL/GenBank/DDBJ whole genome shotgun (WGS) entry which is preliminary data.</text>
</comment>
<protein>
    <submittedName>
        <fullName evidence="2">Uncharacterized protein</fullName>
    </submittedName>
</protein>
<feature type="region of interest" description="Disordered" evidence="1">
    <location>
        <begin position="1"/>
        <end position="314"/>
    </location>
</feature>
<feature type="compositionally biased region" description="Basic and acidic residues" evidence="1">
    <location>
        <begin position="300"/>
        <end position="314"/>
    </location>
</feature>
<dbReference type="AlphaFoldDB" id="A0A8X8WPP9"/>
<dbReference type="InterPro" id="IPR038943">
    <property type="entry name" value="PLDrp1-like"/>
</dbReference>
<name>A0A8X8WPP9_SALSN</name>
<sequence>MSYFPKGHHDTGDEVDDFDEYDPTPYGGGYNIELTYGRPLPPSEETCYANTSSASDDFDYDRPQYTSSAEPSAYGEDALDNEYKSYARPKPRPGANRPTEYGSGGGRPDYGRSESEYGSGGGGGGGGYGRKPEYGEQGSEYGSGGGGGGYGRKPQYGDEGSEYGSGGGGGGYGRKPQYGEEGSEYGSGGGGGGYGRKPQYGEQGSEYGSGDGGGYGRRPESESEYGSGGGYRRKQESESEYGSGGGYGRRPESESEYGSGGYGRRSEEESGGGYGRRPERSEYQSEGYERPSYGRSEEEDYRKPSYDRDDDEGGRKKYDGMVIILIWLLLFSVKYLNMDDVQGDDDESEGEDKRRRQHHRRQGQVSLCLSHVSIQRAWKRWLQSEIVVRCSPTSYSLRQMGQPPSAPSSLVHVSNTIPAVLSCLTGGAETELVPTKQKRLDILILYKMVNILLRLVWRQSVLDFNGTEFLHRRAVVTLVSYLKILLRGIRNSFKFVGGA</sequence>
<evidence type="ECO:0000313" key="3">
    <source>
        <dbReference type="Proteomes" id="UP000298416"/>
    </source>
</evidence>
<feature type="compositionally biased region" description="Basic and acidic residues" evidence="1">
    <location>
        <begin position="276"/>
        <end position="289"/>
    </location>
</feature>
<dbReference type="PANTHER" id="PTHR33971">
    <property type="entry name" value="OS06G0232000 PROTEIN"/>
    <property type="match status" value="1"/>
</dbReference>
<dbReference type="Proteomes" id="UP000298416">
    <property type="component" value="Unassembled WGS sequence"/>
</dbReference>
<organism evidence="2">
    <name type="scientific">Salvia splendens</name>
    <name type="common">Scarlet sage</name>
    <dbReference type="NCBI Taxonomy" id="180675"/>
    <lineage>
        <taxon>Eukaryota</taxon>
        <taxon>Viridiplantae</taxon>
        <taxon>Streptophyta</taxon>
        <taxon>Embryophyta</taxon>
        <taxon>Tracheophyta</taxon>
        <taxon>Spermatophyta</taxon>
        <taxon>Magnoliopsida</taxon>
        <taxon>eudicotyledons</taxon>
        <taxon>Gunneridae</taxon>
        <taxon>Pentapetalae</taxon>
        <taxon>asterids</taxon>
        <taxon>lamiids</taxon>
        <taxon>Lamiales</taxon>
        <taxon>Lamiaceae</taxon>
        <taxon>Nepetoideae</taxon>
        <taxon>Mentheae</taxon>
        <taxon>Salviinae</taxon>
        <taxon>Salvia</taxon>
        <taxon>Salvia subgen. Calosphace</taxon>
        <taxon>core Calosphace</taxon>
    </lineage>
</organism>
<feature type="compositionally biased region" description="Gly residues" evidence="1">
    <location>
        <begin position="118"/>
        <end position="129"/>
    </location>
</feature>
<feature type="compositionally biased region" description="Acidic residues" evidence="1">
    <location>
        <begin position="13"/>
        <end position="22"/>
    </location>
</feature>
<keyword evidence="3" id="KW-1185">Reference proteome</keyword>
<dbReference type="GO" id="GO:0070300">
    <property type="term" value="F:phosphatidic acid binding"/>
    <property type="evidence" value="ECO:0007669"/>
    <property type="project" value="InterPro"/>
</dbReference>
<feature type="compositionally biased region" description="Gly residues" evidence="1">
    <location>
        <begin position="163"/>
        <end position="173"/>
    </location>
</feature>
<feature type="compositionally biased region" description="Gly residues" evidence="1">
    <location>
        <begin position="207"/>
        <end position="216"/>
    </location>
</feature>
<accession>A0A8X8WPP9</accession>
<reference evidence="2" key="1">
    <citation type="submission" date="2018-01" db="EMBL/GenBank/DDBJ databases">
        <authorList>
            <person name="Mao J.F."/>
        </authorList>
    </citation>
    <scope>NUCLEOTIDE SEQUENCE</scope>
    <source>
        <strain evidence="2">Huo1</strain>
        <tissue evidence="2">Leaf</tissue>
    </source>
</reference>
<dbReference type="EMBL" id="PNBA02000015">
    <property type="protein sequence ID" value="KAG6398345.1"/>
    <property type="molecule type" value="Genomic_DNA"/>
</dbReference>
<feature type="compositionally biased region" description="Gly residues" evidence="1">
    <location>
        <begin position="185"/>
        <end position="195"/>
    </location>
</feature>